<gene>
    <name evidence="1" type="ORF">MRB53_032725</name>
</gene>
<dbReference type="EMBL" id="CM056819">
    <property type="protein sequence ID" value="KAJ8624195.1"/>
    <property type="molecule type" value="Genomic_DNA"/>
</dbReference>
<keyword evidence="2" id="KW-1185">Reference proteome</keyword>
<evidence type="ECO:0000313" key="2">
    <source>
        <dbReference type="Proteomes" id="UP001234297"/>
    </source>
</evidence>
<comment type="caution">
    <text evidence="1">The sequence shown here is derived from an EMBL/GenBank/DDBJ whole genome shotgun (WGS) entry which is preliminary data.</text>
</comment>
<name>A0ACC2KSN7_PERAE</name>
<protein>
    <submittedName>
        <fullName evidence="1">Uncharacterized protein</fullName>
    </submittedName>
</protein>
<sequence>MSSSLLLNLSHQIHVSPSHPNKQSPLWIPNPQLLSKYPLLHQLSSCKSMKHLQQIHAQTITTGIFADNFVTSRILSFSALSPHGSLPYARRLFAQIPKPDPFLTNTLIRAFVSIGNPIDALLFYIQILESPLLSPDIHTIPLLLKACSEIPSLVLGKAIHSHIFKFGWFSHVSVLNSLVHMYFSCGSVDFAEIAFNGILSPDNATWNIMIGGYLKCGRFEAAHRVFDEMPERNAISWSAMINGNVQNSCFKEALELFRKMLAEKVEPNESVLVNVISACARLGALEQGKWVEGYVRRKNVEITVQIGTALVDMYLKCGWVEKALEIFDEMRERNVLAWTAMIGGLAVNGRGKDALHLFSQMQLHGVRPNHVTFVGVLNACSHSRLVDDGVTYFNSMTSTYGLKPNIQHYCCMVDLYGRAGLLDKAKAVIESMPMEPNPAIWGALLNACRIHGNAQLGEQIGKQLLELEPNHSGRYVLLSNVYAAEGRWVDVANLRRVMRERGVTKTPGCSFIDLGGTVHEFIAGDNLHPQSEEIYAKLDEMNEVLKSARYKPNKGQVLLDMDEEEKETAIFHHSEKLAIAFGLISSEMNATIRITKNLRVCTDCHAATKLLSKIYKREIVVRDRSRFHHFKDGSCSCMDFW</sequence>
<reference evidence="1 2" key="1">
    <citation type="journal article" date="2022" name="Hortic Res">
        <title>A haplotype resolved chromosomal level avocado genome allows analysis of novel avocado genes.</title>
        <authorList>
            <person name="Nath O."/>
            <person name="Fletcher S.J."/>
            <person name="Hayward A."/>
            <person name="Shaw L.M."/>
            <person name="Masouleh A.K."/>
            <person name="Furtado A."/>
            <person name="Henry R.J."/>
            <person name="Mitter N."/>
        </authorList>
    </citation>
    <scope>NUCLEOTIDE SEQUENCE [LARGE SCALE GENOMIC DNA]</scope>
    <source>
        <strain evidence="2">cv. Hass</strain>
    </source>
</reference>
<proteinExistence type="predicted"/>
<dbReference type="Proteomes" id="UP001234297">
    <property type="component" value="Chromosome 11"/>
</dbReference>
<evidence type="ECO:0000313" key="1">
    <source>
        <dbReference type="EMBL" id="KAJ8624195.1"/>
    </source>
</evidence>
<organism evidence="1 2">
    <name type="scientific">Persea americana</name>
    <name type="common">Avocado</name>
    <dbReference type="NCBI Taxonomy" id="3435"/>
    <lineage>
        <taxon>Eukaryota</taxon>
        <taxon>Viridiplantae</taxon>
        <taxon>Streptophyta</taxon>
        <taxon>Embryophyta</taxon>
        <taxon>Tracheophyta</taxon>
        <taxon>Spermatophyta</taxon>
        <taxon>Magnoliopsida</taxon>
        <taxon>Magnoliidae</taxon>
        <taxon>Laurales</taxon>
        <taxon>Lauraceae</taxon>
        <taxon>Persea</taxon>
    </lineage>
</organism>
<accession>A0ACC2KSN7</accession>